<keyword evidence="2" id="KW-1185">Reference proteome</keyword>
<sequence>MAVLLGAHFLVKHPLKFTRSPLSPFSPLIVLTFEAYEILKREDIYTRVSEDEGGSCREIQVLGIKGRMLMACLPEYK</sequence>
<accession>A0ACC0F714</accession>
<proteinExistence type="predicted"/>
<gene>
    <name evidence="1" type="ORF">LOK49_LG15G01944</name>
</gene>
<organism evidence="1 2">
    <name type="scientific">Camellia lanceoleosa</name>
    <dbReference type="NCBI Taxonomy" id="1840588"/>
    <lineage>
        <taxon>Eukaryota</taxon>
        <taxon>Viridiplantae</taxon>
        <taxon>Streptophyta</taxon>
        <taxon>Embryophyta</taxon>
        <taxon>Tracheophyta</taxon>
        <taxon>Spermatophyta</taxon>
        <taxon>Magnoliopsida</taxon>
        <taxon>eudicotyledons</taxon>
        <taxon>Gunneridae</taxon>
        <taxon>Pentapetalae</taxon>
        <taxon>asterids</taxon>
        <taxon>Ericales</taxon>
        <taxon>Theaceae</taxon>
        <taxon>Camellia</taxon>
    </lineage>
</organism>
<evidence type="ECO:0000313" key="1">
    <source>
        <dbReference type="EMBL" id="KAI7984444.1"/>
    </source>
</evidence>
<dbReference type="EMBL" id="CM045768">
    <property type="protein sequence ID" value="KAI7984444.1"/>
    <property type="molecule type" value="Genomic_DNA"/>
</dbReference>
<name>A0ACC0F714_9ERIC</name>
<reference evidence="1 2" key="1">
    <citation type="journal article" date="2022" name="Plant J.">
        <title>Chromosome-level genome of Camellia lanceoleosa provides a valuable resource for understanding genome evolution and self-incompatibility.</title>
        <authorList>
            <person name="Gong W."/>
            <person name="Xiao S."/>
            <person name="Wang L."/>
            <person name="Liao Z."/>
            <person name="Chang Y."/>
            <person name="Mo W."/>
            <person name="Hu G."/>
            <person name="Li W."/>
            <person name="Zhao G."/>
            <person name="Zhu H."/>
            <person name="Hu X."/>
            <person name="Ji K."/>
            <person name="Xiang X."/>
            <person name="Song Q."/>
            <person name="Yuan D."/>
            <person name="Jin S."/>
            <person name="Zhang L."/>
        </authorList>
    </citation>
    <scope>NUCLEOTIDE SEQUENCE [LARGE SCALE GENOMIC DNA]</scope>
    <source>
        <strain evidence="1">SQ_2022a</strain>
    </source>
</reference>
<dbReference type="Proteomes" id="UP001060215">
    <property type="component" value="Chromosome 11"/>
</dbReference>
<protein>
    <submittedName>
        <fullName evidence="1">Uncharacterized protein</fullName>
    </submittedName>
</protein>
<evidence type="ECO:0000313" key="2">
    <source>
        <dbReference type="Proteomes" id="UP001060215"/>
    </source>
</evidence>
<comment type="caution">
    <text evidence="1">The sequence shown here is derived from an EMBL/GenBank/DDBJ whole genome shotgun (WGS) entry which is preliminary data.</text>
</comment>